<name>A0A6A5H221_CAERE</name>
<dbReference type="EMBL" id="WUAV01000003">
    <property type="protein sequence ID" value="KAF1760866.1"/>
    <property type="molecule type" value="Genomic_DNA"/>
</dbReference>
<dbReference type="InterPro" id="IPR027512">
    <property type="entry name" value="EIF3A"/>
</dbReference>
<dbReference type="Gene3D" id="1.25.40.860">
    <property type="match status" value="2"/>
</dbReference>
<evidence type="ECO:0000256" key="1">
    <source>
        <dbReference type="ARBA" id="ARBA00004496"/>
    </source>
</evidence>
<evidence type="ECO:0000256" key="4">
    <source>
        <dbReference type="ARBA" id="ARBA00022884"/>
    </source>
</evidence>
<dbReference type="FunFam" id="1.25.40.860:FF:000012">
    <property type="entry name" value="Eukaryotic translation initiation factor 3 subunit A"/>
    <property type="match status" value="1"/>
</dbReference>
<reference evidence="9 10" key="1">
    <citation type="submission" date="2019-12" db="EMBL/GenBank/DDBJ databases">
        <title>Chromosome-level assembly of the Caenorhabditis remanei genome.</title>
        <authorList>
            <person name="Teterina A.A."/>
            <person name="Willis J.H."/>
            <person name="Phillips P.C."/>
        </authorList>
    </citation>
    <scope>NUCLEOTIDE SEQUENCE [LARGE SCALE GENOMIC DNA]</scope>
    <source>
        <strain evidence="9 10">PX506</strain>
        <tissue evidence="9">Whole organism</tissue>
    </source>
</reference>
<dbReference type="GO" id="GO:0071540">
    <property type="term" value="C:eukaryotic translation initiation factor 3 complex, eIF3e"/>
    <property type="evidence" value="ECO:0007669"/>
    <property type="project" value="TreeGrafter"/>
</dbReference>
<keyword evidence="4 6" id="KW-0694">RNA-binding</keyword>
<dbReference type="HAMAP" id="MF_03000">
    <property type="entry name" value="eIF3a"/>
    <property type="match status" value="1"/>
</dbReference>
<feature type="compositionally biased region" description="Polar residues" evidence="7">
    <location>
        <begin position="1065"/>
        <end position="1081"/>
    </location>
</feature>
<feature type="compositionally biased region" description="Basic and acidic residues" evidence="7">
    <location>
        <begin position="966"/>
        <end position="975"/>
    </location>
</feature>
<protein>
    <recommendedName>
        <fullName evidence="6">Eukaryotic translation initiation factor 3 subunit A</fullName>
        <shortName evidence="6">eIF3a</shortName>
    </recommendedName>
    <alternativeName>
        <fullName evidence="6">Egg-laying defective protein 45</fullName>
    </alternativeName>
    <alternativeName>
        <fullName evidence="6">Eukaryotic translation initiation factor 3 subunit 10</fullName>
    </alternativeName>
</protein>
<feature type="compositionally biased region" description="Basic and acidic residues" evidence="7">
    <location>
        <begin position="608"/>
        <end position="637"/>
    </location>
</feature>
<evidence type="ECO:0000256" key="6">
    <source>
        <dbReference type="HAMAP-Rule" id="MF_03000"/>
    </source>
</evidence>
<dbReference type="GO" id="GO:0071541">
    <property type="term" value="C:eukaryotic translation initiation factor 3 complex, eIF3m"/>
    <property type="evidence" value="ECO:0007669"/>
    <property type="project" value="TreeGrafter"/>
</dbReference>
<dbReference type="InterPro" id="IPR054711">
    <property type="entry name" value="eIF3a_PCI_TPR-like"/>
</dbReference>
<evidence type="ECO:0000256" key="2">
    <source>
        <dbReference type="ARBA" id="ARBA00022490"/>
    </source>
</evidence>
<keyword evidence="3 6" id="KW-0396">Initiation factor</keyword>
<proteinExistence type="inferred from homology"/>
<feature type="region of interest" description="Disordered" evidence="7">
    <location>
        <begin position="601"/>
        <end position="637"/>
    </location>
</feature>
<feature type="compositionally biased region" description="Basic and acidic residues" evidence="7">
    <location>
        <begin position="877"/>
        <end position="896"/>
    </location>
</feature>
<comment type="caution">
    <text evidence="9">The sequence shown here is derived from an EMBL/GenBank/DDBJ whole genome shotgun (WGS) entry which is preliminary data.</text>
</comment>
<keyword evidence="5 6" id="KW-0648">Protein biosynthesis</keyword>
<accession>A0A6A5H221</accession>
<dbReference type="GO" id="GO:0033290">
    <property type="term" value="C:eukaryotic 48S preinitiation complex"/>
    <property type="evidence" value="ECO:0007669"/>
    <property type="project" value="UniProtKB-UniRule"/>
</dbReference>
<dbReference type="PROSITE" id="PS50250">
    <property type="entry name" value="PCI"/>
    <property type="match status" value="1"/>
</dbReference>
<feature type="compositionally biased region" description="Polar residues" evidence="7">
    <location>
        <begin position="1011"/>
        <end position="1031"/>
    </location>
</feature>
<evidence type="ECO:0000256" key="3">
    <source>
        <dbReference type="ARBA" id="ARBA00022540"/>
    </source>
</evidence>
<gene>
    <name evidence="6" type="primary">egl-45</name>
    <name evidence="6" type="synonym">eif-3.A</name>
    <name evidence="9" type="ORF">GCK72_009117</name>
</gene>
<keyword evidence="6" id="KW-0175">Coiled coil</keyword>
<keyword evidence="2 6" id="KW-0963">Cytoplasm</keyword>
<feature type="compositionally biased region" description="Basic and acidic residues" evidence="7">
    <location>
        <begin position="917"/>
        <end position="955"/>
    </location>
</feature>
<evidence type="ECO:0000259" key="8">
    <source>
        <dbReference type="PROSITE" id="PS50250"/>
    </source>
</evidence>
<evidence type="ECO:0000313" key="9">
    <source>
        <dbReference type="EMBL" id="KAF1760866.1"/>
    </source>
</evidence>
<feature type="coiled-coil region" evidence="6">
    <location>
        <begin position="678"/>
        <end position="705"/>
    </location>
</feature>
<comment type="similarity">
    <text evidence="6">Belongs to the eIF-3 subunit A family.</text>
</comment>
<dbReference type="GO" id="GO:0003743">
    <property type="term" value="F:translation initiation factor activity"/>
    <property type="evidence" value="ECO:0007669"/>
    <property type="project" value="UniProtKB-UniRule"/>
</dbReference>
<comment type="subcellular location">
    <subcellularLocation>
        <location evidence="1 6">Cytoplasm</location>
    </subcellularLocation>
</comment>
<comment type="subunit">
    <text evidence="6">Component of the eukaryotic translation initiation factor 3 (eIF-3) complex.</text>
</comment>
<sequence>MAPNYFQKPEAALKRAEELIQVGKESDALDTLHDTIKARRHKQWTQTHEAIMIKHMELCVDLKKQHLAKDALFQYKALTQQINVKSLETVVEHFLKLAESKTEEAQKQSIEKVEEIGDLDQGDVPERLLLAVVSGAAAQDRMDRTVLAPWLRFLWDSYRNCLELLRNNAQVEHLYHQISRHSFSFCLRYQRRTEFRKLCDLLRMHLNQIQKHQYAPNVNSFRVKLTSPESLALMQDTRLVQLDTAIQMELWQEAYKSAEDVHGMMQLSKDKDKRTVKPSSYVNYYDKLALVFWKAGNSLFHAAALLQKFIIYKDMKKSFTQEEAQEQATRVLLATLSIPEGSDSPSDLSRNLDIEEQHVANMRLLSNLLRLPIAPTKNGILKEAARIGVPEASGQIAKDLYKLLESNFSPLKVAKDVQAVLDTITRPDHQQYVESLQAVAAVKALKQVSVIYEAISWERIRKIIPFYSDLALERVVVEASKHRIVKAQIDHRADCVRFGSSDATLAGGVDECDNNEGFTGDDTQLGVEGVRNHLEAMYTRLRVLVEGLDAEKRRKEMVRKIENHVTSYEKNRPTEIDRIHRRKKMLENYKENWERVKAEKTLQAATEQAKREEAARAEEMKRLDEQNKESERKRKQAEAEEIQKKIKQDQLYKMQQNAIYQAIIKEKGLDQFRDMDPEQVLREQRERLDKERAETQRRLQQQEKNFDHHVRALHLEEMNERRAVMHMRMNEAPKLHDQYEEQRIAKEIAAHEKHVQIWAMWDQVRDATLEWVEEVKVDNRDNLEKKISEWEIKLEAVRNSRLAERAEKRKKERKELAMQAKIAEERKRREDEERARQAVIDSQRRPHDRDGRRREMENSAAMQDNDWRRNAPARDAPPPRDSRPMRGDGPTREPREQFIPSSKADTDSSWRSSAQPRKPDDRRSEEFRRDDGPRRGDDGPRRSDDFRRNENDGPRRGPPLPVSKADTVDKWERGAKPVTSPPQKTESPPAAAPEPKSDGPKKFVPPHLRNKQGSGTPSEETSPRNGANVSSPPDRAQGLRGPPPPSSGGPGGRNLPPRRTDGPPQRNSDTSRNADTGNWRK</sequence>
<dbReference type="Pfam" id="PF22591">
    <property type="entry name" value="eIF3a_PCI_TPR-like"/>
    <property type="match status" value="1"/>
</dbReference>
<feature type="domain" description="PCI" evidence="8">
    <location>
        <begin position="324"/>
        <end position="503"/>
    </location>
</feature>
<dbReference type="GO" id="GO:0002188">
    <property type="term" value="P:translation reinitiation"/>
    <property type="evidence" value="ECO:0007669"/>
    <property type="project" value="TreeGrafter"/>
</dbReference>
<dbReference type="PANTHER" id="PTHR14005">
    <property type="entry name" value="EUKARYOTIC TRANSLATION INITIATION FACTOR 3, THETA SUBUNIT"/>
    <property type="match status" value="1"/>
</dbReference>
<feature type="compositionally biased region" description="Basic and acidic residues" evidence="7">
    <location>
        <begin position="824"/>
        <end position="857"/>
    </location>
</feature>
<dbReference type="SMART" id="SM00088">
    <property type="entry name" value="PINT"/>
    <property type="match status" value="1"/>
</dbReference>
<dbReference type="InterPro" id="IPR000717">
    <property type="entry name" value="PCI_dom"/>
</dbReference>
<feature type="region of interest" description="Disordered" evidence="7">
    <location>
        <begin position="824"/>
        <end position="1081"/>
    </location>
</feature>
<dbReference type="GO" id="GO:0001732">
    <property type="term" value="P:formation of cytoplasmic translation initiation complex"/>
    <property type="evidence" value="ECO:0007669"/>
    <property type="project" value="UniProtKB-UniRule"/>
</dbReference>
<evidence type="ECO:0000313" key="10">
    <source>
        <dbReference type="Proteomes" id="UP000483820"/>
    </source>
</evidence>
<dbReference type="GO" id="GO:0003729">
    <property type="term" value="F:mRNA binding"/>
    <property type="evidence" value="ECO:0007669"/>
    <property type="project" value="TreeGrafter"/>
</dbReference>
<dbReference type="PANTHER" id="PTHR14005:SF0">
    <property type="entry name" value="EUKARYOTIC TRANSLATION INITIATION FACTOR 3 SUBUNIT A"/>
    <property type="match status" value="1"/>
</dbReference>
<evidence type="ECO:0000256" key="5">
    <source>
        <dbReference type="ARBA" id="ARBA00022917"/>
    </source>
</evidence>
<evidence type="ECO:0000256" key="7">
    <source>
        <dbReference type="SAM" id="MobiDB-lite"/>
    </source>
</evidence>
<comment type="function">
    <text evidence="6">RNA-binding component of the eukaryotic translation initiation factor 3 (eIF-3) complex, which is involved in protein synthesis of a specialized repertoire of mRNAs and, together with other initiation factors, stimulates binding of mRNA and methionyl-tRNAi to the 40S ribosome. The eIF-3 complex specifically targets and initiates translation of a subset of mRNAs involved in cell proliferation.</text>
</comment>
<dbReference type="GO" id="GO:0043614">
    <property type="term" value="C:multi-eIF complex"/>
    <property type="evidence" value="ECO:0007669"/>
    <property type="project" value="TreeGrafter"/>
</dbReference>
<dbReference type="Proteomes" id="UP000483820">
    <property type="component" value="Chromosome III"/>
</dbReference>
<organism evidence="9 10">
    <name type="scientific">Caenorhabditis remanei</name>
    <name type="common">Caenorhabditis vulgaris</name>
    <dbReference type="NCBI Taxonomy" id="31234"/>
    <lineage>
        <taxon>Eukaryota</taxon>
        <taxon>Metazoa</taxon>
        <taxon>Ecdysozoa</taxon>
        <taxon>Nematoda</taxon>
        <taxon>Chromadorea</taxon>
        <taxon>Rhabditida</taxon>
        <taxon>Rhabditina</taxon>
        <taxon>Rhabditomorpha</taxon>
        <taxon>Rhabditoidea</taxon>
        <taxon>Rhabditidae</taxon>
        <taxon>Peloderinae</taxon>
        <taxon>Caenorhabditis</taxon>
    </lineage>
</organism>
<dbReference type="FunFam" id="4.10.860.10:FF:000001">
    <property type="entry name" value="Eukaryotic translation initiation factor 3 subunit A"/>
    <property type="match status" value="1"/>
</dbReference>
<dbReference type="GO" id="GO:0016282">
    <property type="term" value="C:eukaryotic 43S preinitiation complex"/>
    <property type="evidence" value="ECO:0007669"/>
    <property type="project" value="UniProtKB-UniRule"/>
</dbReference>
<dbReference type="AlphaFoldDB" id="A0A6A5H221"/>
<dbReference type="Gene3D" id="4.10.860.10">
    <property type="entry name" value="UVR domain"/>
    <property type="match status" value="1"/>
</dbReference>